<dbReference type="SFLD" id="SFLDG01061">
    <property type="entry name" value="methylthiotransferase"/>
    <property type="match status" value="1"/>
</dbReference>
<evidence type="ECO:0000256" key="6">
    <source>
        <dbReference type="ARBA" id="ARBA00023004"/>
    </source>
</evidence>
<keyword evidence="7" id="KW-0411">Iron-sulfur</keyword>
<dbReference type="PROSITE" id="PS51449">
    <property type="entry name" value="MTTASE_N"/>
    <property type="match status" value="1"/>
</dbReference>
<dbReference type="PANTHER" id="PTHR11918:SF45">
    <property type="entry name" value="THREONYLCARBAMOYLADENOSINE TRNA METHYLTHIOTRANSFERASE"/>
    <property type="match status" value="1"/>
</dbReference>
<dbReference type="Proteomes" id="UP001335720">
    <property type="component" value="Chromosome"/>
</dbReference>
<evidence type="ECO:0000256" key="2">
    <source>
        <dbReference type="ARBA" id="ARBA00022485"/>
    </source>
</evidence>
<evidence type="ECO:0000256" key="1">
    <source>
        <dbReference type="ARBA" id="ARBA00001966"/>
    </source>
</evidence>
<dbReference type="SFLD" id="SFLDG01082">
    <property type="entry name" value="B12-binding_domain_containing"/>
    <property type="match status" value="1"/>
</dbReference>
<keyword evidence="6" id="KW-0408">Iron</keyword>
<organism evidence="10">
    <name type="scientific">Candidatus Paraimprobicoccus trichonymphae</name>
    <dbReference type="NCBI Taxonomy" id="3033793"/>
    <lineage>
        <taxon>Bacteria</taxon>
        <taxon>Bacillati</taxon>
        <taxon>Bacillota</taxon>
        <taxon>Clostridia</taxon>
        <taxon>Candidatus Paraimprobicoccus</taxon>
    </lineage>
</organism>
<evidence type="ECO:0000259" key="8">
    <source>
        <dbReference type="PROSITE" id="PS51449"/>
    </source>
</evidence>
<protein>
    <submittedName>
        <fullName evidence="10">tRNA (N(6)-L-threonylcarbamoyladenosine(37)-C(2) )-methylthiotransferase MtaB</fullName>
    </submittedName>
</protein>
<dbReference type="InterPro" id="IPR038135">
    <property type="entry name" value="Methylthiotransferase_N_sf"/>
</dbReference>
<keyword evidence="5" id="KW-0479">Metal-binding</keyword>
<evidence type="ECO:0000256" key="7">
    <source>
        <dbReference type="ARBA" id="ARBA00023014"/>
    </source>
</evidence>
<keyword evidence="2" id="KW-0004">4Fe-4S</keyword>
<dbReference type="InterPro" id="IPR006638">
    <property type="entry name" value="Elp3/MiaA/NifB-like_rSAM"/>
</dbReference>
<dbReference type="PANTHER" id="PTHR11918">
    <property type="entry name" value="RADICAL SAM PROTEINS"/>
    <property type="match status" value="1"/>
</dbReference>
<dbReference type="InterPro" id="IPR013848">
    <property type="entry name" value="Methylthiotransferase_N"/>
</dbReference>
<dbReference type="Pfam" id="PF00919">
    <property type="entry name" value="UPF0004"/>
    <property type="match status" value="1"/>
</dbReference>
<feature type="domain" description="Radical SAM core" evidence="9">
    <location>
        <begin position="170"/>
        <end position="398"/>
    </location>
</feature>
<dbReference type="Pfam" id="PF04055">
    <property type="entry name" value="Radical_SAM"/>
    <property type="match status" value="1"/>
</dbReference>
<dbReference type="NCBIfam" id="TIGR00089">
    <property type="entry name" value="MiaB/RimO family radical SAM methylthiotransferase"/>
    <property type="match status" value="1"/>
</dbReference>
<gene>
    <name evidence="10" type="ORF">RsTaC01_0096</name>
</gene>
<evidence type="ECO:0000256" key="4">
    <source>
        <dbReference type="ARBA" id="ARBA00022691"/>
    </source>
</evidence>
<dbReference type="NCBIfam" id="TIGR01579">
    <property type="entry name" value="MiaB-like-C"/>
    <property type="match status" value="1"/>
</dbReference>
<name>A0AA48I3S1_9FIRM</name>
<keyword evidence="4" id="KW-0949">S-adenosyl-L-methionine</keyword>
<dbReference type="InterPro" id="IPR006467">
    <property type="entry name" value="MiaB-like_bact"/>
</dbReference>
<evidence type="ECO:0000256" key="3">
    <source>
        <dbReference type="ARBA" id="ARBA00022679"/>
    </source>
</evidence>
<accession>A0AA48I3S1</accession>
<evidence type="ECO:0000256" key="5">
    <source>
        <dbReference type="ARBA" id="ARBA00022723"/>
    </source>
</evidence>
<dbReference type="InterPro" id="IPR058240">
    <property type="entry name" value="rSAM_sf"/>
</dbReference>
<dbReference type="SMART" id="SM00729">
    <property type="entry name" value="Elp3"/>
    <property type="match status" value="1"/>
</dbReference>
<dbReference type="EMBL" id="AP027925">
    <property type="protein sequence ID" value="BED92392.1"/>
    <property type="molecule type" value="Genomic_DNA"/>
</dbReference>
<dbReference type="SFLD" id="SFLDS00029">
    <property type="entry name" value="Radical_SAM"/>
    <property type="match status" value="2"/>
</dbReference>
<reference evidence="10" key="1">
    <citation type="journal article" date="2023" name="ISME J.">
        <title>Emergence of putative energy parasites within Clostridia revealed by genome analysis of a novel endosymbiotic clade.</title>
        <authorList>
            <person name="Takahashi K."/>
            <person name="Kuwahara H."/>
            <person name="Horikawa Y."/>
            <person name="Izawa K."/>
            <person name="Kato D."/>
            <person name="Inagaki T."/>
            <person name="Yuki M."/>
            <person name="Ohkuma M."/>
            <person name="Hongoh Y."/>
        </authorList>
    </citation>
    <scope>NUCLEOTIDE SEQUENCE</scope>
    <source>
        <strain evidence="10">RsTa-C01</strain>
    </source>
</reference>
<comment type="cofactor">
    <cofactor evidence="1">
        <name>[4Fe-4S] cluster</name>
        <dbReference type="ChEBI" id="CHEBI:49883"/>
    </cofactor>
</comment>
<dbReference type="PROSITE" id="PS51918">
    <property type="entry name" value="RADICAL_SAM"/>
    <property type="match status" value="1"/>
</dbReference>
<dbReference type="GO" id="GO:0051539">
    <property type="term" value="F:4 iron, 4 sulfur cluster binding"/>
    <property type="evidence" value="ECO:0007669"/>
    <property type="project" value="UniProtKB-KW"/>
</dbReference>
<dbReference type="CDD" id="cd01335">
    <property type="entry name" value="Radical_SAM"/>
    <property type="match status" value="1"/>
</dbReference>
<dbReference type="GO" id="GO:0035598">
    <property type="term" value="F:tRNA (N(6)-L-threonylcarbamoyladenosine(37)-C(2))-methylthiotransferase activity"/>
    <property type="evidence" value="ECO:0007669"/>
    <property type="project" value="TreeGrafter"/>
</dbReference>
<dbReference type="InterPro" id="IPR007197">
    <property type="entry name" value="rSAM"/>
</dbReference>
<evidence type="ECO:0000313" key="10">
    <source>
        <dbReference type="EMBL" id="BED92392.1"/>
    </source>
</evidence>
<dbReference type="Gene3D" id="3.80.30.20">
    <property type="entry name" value="tm_1862 like domain"/>
    <property type="match status" value="1"/>
</dbReference>
<dbReference type="GO" id="GO:0046872">
    <property type="term" value="F:metal ion binding"/>
    <property type="evidence" value="ECO:0007669"/>
    <property type="project" value="UniProtKB-KW"/>
</dbReference>
<dbReference type="InterPro" id="IPR023404">
    <property type="entry name" value="rSAM_horseshoe"/>
</dbReference>
<proteinExistence type="predicted"/>
<evidence type="ECO:0000259" key="9">
    <source>
        <dbReference type="PROSITE" id="PS51918"/>
    </source>
</evidence>
<dbReference type="KEGG" id="ptrh:RsTaC01_0096"/>
<dbReference type="AlphaFoldDB" id="A0AA48I3S1"/>
<feature type="domain" description="MTTase N-terminal" evidence="8">
    <location>
        <begin position="36"/>
        <end position="144"/>
    </location>
</feature>
<sequence length="448" mass="52212">MIIICDILKIYTLLNAGMYRKHIYNFQYFLYNYQIMNFFIITLGCKVNQCESDSIAQVLINNNYNISENLANSDIVILNSCTVTSESDRKTKQIIRKIKRLNQDCILVLTGCMTTTENISDFVDVLVDNRDKKNIHEKILKFLISGEKNFVLKNEFNVDIFDYLPICSSIKTHTRAFLKIQDGCNKFCSYCIVPYVRAKSRSKNLDSVYQDSLKLAKLNYKEIVLTGVNLAAYGLDINTNLIEVIKKISNIDQIKRLRLSSLGPEFFTKNNIEKLSEFEKLCPHFHISLQSGSNKILKLMNRSYTKEFYLKAVEEIYKKIPNSTLTTDMIVGFPNETNEDFLESLKTIQEAGFLKVHIFQYSQRKGTRASNFKNQISKEIKSERTKKMFEVSRFEREKIMKLYKNKEMLVLFEKKSDEEIYEGYSENYIPTKIKSKKDICGKIIKTKL</sequence>
<keyword evidence="3" id="KW-0808">Transferase</keyword>
<dbReference type="Gene3D" id="3.40.50.12160">
    <property type="entry name" value="Methylthiotransferase, N-terminal domain"/>
    <property type="match status" value="1"/>
</dbReference>
<dbReference type="FunFam" id="3.80.30.20:FF:000001">
    <property type="entry name" value="tRNA-2-methylthio-N(6)-dimethylallyladenosine synthase 2"/>
    <property type="match status" value="1"/>
</dbReference>
<dbReference type="SUPFAM" id="SSF102114">
    <property type="entry name" value="Radical SAM enzymes"/>
    <property type="match status" value="1"/>
</dbReference>
<dbReference type="InterPro" id="IPR005839">
    <property type="entry name" value="Methylthiotransferase"/>
</dbReference>